<feature type="transmembrane region" description="Helical" evidence="6">
    <location>
        <begin position="160"/>
        <end position="183"/>
    </location>
</feature>
<dbReference type="EMBL" id="CP036532">
    <property type="protein sequence ID" value="QBK31636.1"/>
    <property type="molecule type" value="Genomic_DNA"/>
</dbReference>
<evidence type="ECO:0000256" key="5">
    <source>
        <dbReference type="ARBA" id="ARBA00023136"/>
    </source>
</evidence>
<keyword evidence="3 6" id="KW-0812">Transmembrane</keyword>
<dbReference type="KEGG" id="rpod:E0E05_14100"/>
<keyword evidence="4 6" id="KW-1133">Transmembrane helix</keyword>
<evidence type="ECO:0000256" key="6">
    <source>
        <dbReference type="SAM" id="Phobius"/>
    </source>
</evidence>
<dbReference type="PANTHER" id="PTHR30086">
    <property type="entry name" value="ARGININE EXPORTER PROTEIN ARGO"/>
    <property type="match status" value="1"/>
</dbReference>
<gene>
    <name evidence="7" type="ORF">E0E05_14100</name>
</gene>
<dbReference type="Proteomes" id="UP000293719">
    <property type="component" value="Chromosome"/>
</dbReference>
<feature type="transmembrane region" description="Helical" evidence="6">
    <location>
        <begin position="195"/>
        <end position="212"/>
    </location>
</feature>
<feature type="transmembrane region" description="Helical" evidence="6">
    <location>
        <begin position="85"/>
        <end position="106"/>
    </location>
</feature>
<accession>A0A4P6V4Q3</accession>
<keyword evidence="5 6" id="KW-0472">Membrane</keyword>
<comment type="subcellular location">
    <subcellularLocation>
        <location evidence="1">Cell membrane</location>
        <topology evidence="1">Multi-pass membrane protein</topology>
    </subcellularLocation>
</comment>
<dbReference type="Pfam" id="PF01810">
    <property type="entry name" value="LysE"/>
    <property type="match status" value="1"/>
</dbReference>
<evidence type="ECO:0000256" key="1">
    <source>
        <dbReference type="ARBA" id="ARBA00004651"/>
    </source>
</evidence>
<organism evidence="7 8">
    <name type="scientific">Roseitalea porphyridii</name>
    <dbReference type="NCBI Taxonomy" id="1852022"/>
    <lineage>
        <taxon>Bacteria</taxon>
        <taxon>Pseudomonadati</taxon>
        <taxon>Pseudomonadota</taxon>
        <taxon>Alphaproteobacteria</taxon>
        <taxon>Hyphomicrobiales</taxon>
        <taxon>Ahrensiaceae</taxon>
        <taxon>Roseitalea</taxon>
    </lineage>
</organism>
<evidence type="ECO:0000313" key="8">
    <source>
        <dbReference type="Proteomes" id="UP000293719"/>
    </source>
</evidence>
<keyword evidence="2" id="KW-1003">Cell membrane</keyword>
<evidence type="ECO:0000256" key="4">
    <source>
        <dbReference type="ARBA" id="ARBA00022989"/>
    </source>
</evidence>
<evidence type="ECO:0000256" key="2">
    <source>
        <dbReference type="ARBA" id="ARBA00022475"/>
    </source>
</evidence>
<sequence length="218" mass="23124">MPLAKTRRRTDPLNAMSLDQILIFIPAALLLGLSPGANNLLAFASAARAGWRRAALGVIGRVVAWAVLVVLVAFGLGAVLEASEAAFLVVKWLGVAYLAYLAVRFWNAPVEAEPALPPTGALMRREFLTLMGNPKAYLLLTAFLPQFVDPAAAPTPQLLALGLLYLVIEAVAAMSWVTLGMLVGAHALTPLRRRLVNRVSGGLLGLAAIALARTDRAQ</sequence>
<protein>
    <submittedName>
        <fullName evidence="7">LysE family translocator</fullName>
    </submittedName>
</protein>
<dbReference type="GO" id="GO:0005886">
    <property type="term" value="C:plasma membrane"/>
    <property type="evidence" value="ECO:0007669"/>
    <property type="project" value="UniProtKB-SubCell"/>
</dbReference>
<dbReference type="RefSeq" id="WP_131617293.1">
    <property type="nucleotide sequence ID" value="NZ_CP036532.1"/>
</dbReference>
<feature type="transmembrane region" description="Helical" evidence="6">
    <location>
        <begin position="54"/>
        <end position="79"/>
    </location>
</feature>
<dbReference type="OrthoDB" id="9804822at2"/>
<dbReference type="GeneID" id="90768435"/>
<dbReference type="InterPro" id="IPR001123">
    <property type="entry name" value="LeuE-type"/>
</dbReference>
<dbReference type="PIRSF" id="PIRSF006324">
    <property type="entry name" value="LeuE"/>
    <property type="match status" value="1"/>
</dbReference>
<dbReference type="GO" id="GO:0015171">
    <property type="term" value="F:amino acid transmembrane transporter activity"/>
    <property type="evidence" value="ECO:0007669"/>
    <property type="project" value="TreeGrafter"/>
</dbReference>
<name>A0A4P6V4Q3_9HYPH</name>
<dbReference type="PANTHER" id="PTHR30086:SF20">
    <property type="entry name" value="ARGININE EXPORTER PROTEIN ARGO-RELATED"/>
    <property type="match status" value="1"/>
</dbReference>
<feature type="transmembrane region" description="Helical" evidence="6">
    <location>
        <begin position="20"/>
        <end position="42"/>
    </location>
</feature>
<dbReference type="AlphaFoldDB" id="A0A4P6V4Q3"/>
<reference evidence="7 8" key="1">
    <citation type="journal article" date="2017" name="Int. J. Syst. Evol. Microbiol.">
        <title>Roseitalea porphyridii gen. nov., sp. nov., isolated from a red alga, and reclassification of Hoeflea suaedae Chung et al. 2013 as Pseudohoeflea suaedae gen. nov., comb. nov.</title>
        <authorList>
            <person name="Hyeon J.W."/>
            <person name="Jeong S.E."/>
            <person name="Baek K."/>
            <person name="Jeon C.O."/>
        </authorList>
    </citation>
    <scope>NUCLEOTIDE SEQUENCE [LARGE SCALE GENOMIC DNA]</scope>
    <source>
        <strain evidence="7 8">MA7-20</strain>
    </source>
</reference>
<evidence type="ECO:0000256" key="3">
    <source>
        <dbReference type="ARBA" id="ARBA00022692"/>
    </source>
</evidence>
<proteinExistence type="predicted"/>
<keyword evidence="8" id="KW-1185">Reference proteome</keyword>
<evidence type="ECO:0000313" key="7">
    <source>
        <dbReference type="EMBL" id="QBK31636.1"/>
    </source>
</evidence>